<evidence type="ECO:0000313" key="4">
    <source>
        <dbReference type="EMBL" id="ACV51117.1"/>
    </source>
</evidence>
<dbReference type="Gene3D" id="3.30.1320.10">
    <property type="match status" value="1"/>
</dbReference>
<dbReference type="PROSITE" id="PS00732">
    <property type="entry name" value="RIBOSOMAL_S16"/>
    <property type="match status" value="1"/>
</dbReference>
<dbReference type="GO" id="GO:0015935">
    <property type="term" value="C:small ribosomal subunit"/>
    <property type="evidence" value="ECO:0007669"/>
    <property type="project" value="TreeGrafter"/>
</dbReference>
<proteinExistence type="inferred from homology"/>
<dbReference type="KEGG" id="apv:Apar_0688"/>
<evidence type="ECO:0000256" key="2">
    <source>
        <dbReference type="ARBA" id="ARBA00023274"/>
    </source>
</evidence>
<dbReference type="GO" id="GO:0003735">
    <property type="term" value="F:structural constituent of ribosome"/>
    <property type="evidence" value="ECO:0007669"/>
    <property type="project" value="InterPro"/>
</dbReference>
<dbReference type="AlphaFoldDB" id="C8WAH9"/>
<dbReference type="HAMAP" id="MF_00385">
    <property type="entry name" value="Ribosomal_bS16"/>
    <property type="match status" value="1"/>
</dbReference>
<dbReference type="SUPFAM" id="SSF54565">
    <property type="entry name" value="Ribosomal protein S16"/>
    <property type="match status" value="1"/>
</dbReference>
<organism evidence="4 5">
    <name type="scientific">Lancefieldella parvula (strain ATCC 33793 / DSM 20469 / CCUG 32760 / JCM 10300 / KCTC 3663 / VPI 0546 / 1246)</name>
    <name type="common">Atopobium parvulum</name>
    <dbReference type="NCBI Taxonomy" id="521095"/>
    <lineage>
        <taxon>Bacteria</taxon>
        <taxon>Bacillati</taxon>
        <taxon>Actinomycetota</taxon>
        <taxon>Coriobacteriia</taxon>
        <taxon>Coriobacteriales</taxon>
        <taxon>Atopobiaceae</taxon>
        <taxon>Lancefieldella</taxon>
    </lineage>
</organism>
<keyword evidence="2 3" id="KW-0687">Ribonucleoprotein</keyword>
<evidence type="ECO:0000313" key="5">
    <source>
        <dbReference type="Proteomes" id="UP000000960"/>
    </source>
</evidence>
<dbReference type="GO" id="GO:0006412">
    <property type="term" value="P:translation"/>
    <property type="evidence" value="ECO:0007669"/>
    <property type="project" value="UniProtKB-UniRule"/>
</dbReference>
<dbReference type="STRING" id="521095.Apar_0688"/>
<dbReference type="InterPro" id="IPR023803">
    <property type="entry name" value="Ribosomal_bS16_dom_sf"/>
</dbReference>
<dbReference type="Proteomes" id="UP000000960">
    <property type="component" value="Chromosome"/>
</dbReference>
<protein>
    <recommendedName>
        <fullName evidence="3">Small ribosomal subunit protein bS16</fullName>
    </recommendedName>
</protein>
<name>C8WAH9_LANP1</name>
<keyword evidence="5" id="KW-1185">Reference proteome</keyword>
<sequence length="128" mass="13803">MEEFSLAVKIRLARHGAKKRPYYRVVVADGRMPRDGRYIEEVGRYNPLTSPKTIDINLEKVDEWVAKGAQPTNAVSHLIEIARTGAPVVEKKTKLSKKAQAKAAAAAEAAAEAATAAAAEESEASEAE</sequence>
<dbReference type="EMBL" id="CP001721">
    <property type="protein sequence ID" value="ACV51117.1"/>
    <property type="molecule type" value="Genomic_DNA"/>
</dbReference>
<comment type="similarity">
    <text evidence="3">Belongs to the bacterial ribosomal protein bS16 family.</text>
</comment>
<gene>
    <name evidence="3" type="primary">rpsP</name>
    <name evidence="4" type="ordered locus">Apar_0688</name>
</gene>
<dbReference type="eggNOG" id="COG0228">
    <property type="taxonomic scope" value="Bacteria"/>
</dbReference>
<dbReference type="NCBIfam" id="TIGR00002">
    <property type="entry name" value="S16"/>
    <property type="match status" value="1"/>
</dbReference>
<accession>C8WAH9</accession>
<dbReference type="HOGENOM" id="CLU_100590_3_1_11"/>
<dbReference type="InterPro" id="IPR000307">
    <property type="entry name" value="Ribosomal_bS16"/>
</dbReference>
<dbReference type="GO" id="GO:0005737">
    <property type="term" value="C:cytoplasm"/>
    <property type="evidence" value="ECO:0007669"/>
    <property type="project" value="UniProtKB-ARBA"/>
</dbReference>
<dbReference type="PANTHER" id="PTHR12919">
    <property type="entry name" value="30S RIBOSOMAL PROTEIN S16"/>
    <property type="match status" value="1"/>
</dbReference>
<dbReference type="PANTHER" id="PTHR12919:SF20">
    <property type="entry name" value="SMALL RIBOSOMAL SUBUNIT PROTEIN BS16M"/>
    <property type="match status" value="1"/>
</dbReference>
<evidence type="ECO:0000256" key="3">
    <source>
        <dbReference type="HAMAP-Rule" id="MF_00385"/>
    </source>
</evidence>
<evidence type="ECO:0000256" key="1">
    <source>
        <dbReference type="ARBA" id="ARBA00022980"/>
    </source>
</evidence>
<reference evidence="4 5" key="1">
    <citation type="journal article" date="2009" name="Stand. Genomic Sci.">
        <title>Complete genome sequence of Atopobium parvulum type strain (IPP 1246).</title>
        <authorList>
            <person name="Copeland A."/>
            <person name="Sikorski J."/>
            <person name="Lapidus A."/>
            <person name="Nolan M."/>
            <person name="Del Rio T.G."/>
            <person name="Lucas S."/>
            <person name="Chen F."/>
            <person name="Tice H."/>
            <person name="Pitluck S."/>
            <person name="Cheng J.F."/>
            <person name="Pukall R."/>
            <person name="Chertkov O."/>
            <person name="Brettin T."/>
            <person name="Han C."/>
            <person name="Detter J.C."/>
            <person name="Kuske C."/>
            <person name="Bruce D."/>
            <person name="Goodwin L."/>
            <person name="Ivanova N."/>
            <person name="Mavromatis K."/>
            <person name="Mikhailova N."/>
            <person name="Chen A."/>
            <person name="Palaniappan K."/>
            <person name="Chain P."/>
            <person name="Rohde M."/>
            <person name="Goker M."/>
            <person name="Bristow J."/>
            <person name="Eisen J.A."/>
            <person name="Markowitz V."/>
            <person name="Hugenholtz P."/>
            <person name="Kyrpides N.C."/>
            <person name="Klenk H.P."/>
            <person name="Detter J.C."/>
        </authorList>
    </citation>
    <scope>NUCLEOTIDE SEQUENCE [LARGE SCALE GENOMIC DNA]</scope>
    <source>
        <strain evidence="5">ATCC 33793 / DSM 20469 / CCUG 32760 / JCM 10300 / KCTC 3663 / VPI 0546 / 1246</strain>
    </source>
</reference>
<keyword evidence="1 3" id="KW-0689">Ribosomal protein</keyword>
<dbReference type="Pfam" id="PF00886">
    <property type="entry name" value="Ribosomal_S16"/>
    <property type="match status" value="1"/>
</dbReference>
<dbReference type="InterPro" id="IPR020592">
    <property type="entry name" value="Ribosomal_bS16_CS"/>
</dbReference>